<organism evidence="3 4">
    <name type="scientific">Massilia glaciei</name>
    <dbReference type="NCBI Taxonomy" id="1524097"/>
    <lineage>
        <taxon>Bacteria</taxon>
        <taxon>Pseudomonadati</taxon>
        <taxon>Pseudomonadota</taxon>
        <taxon>Betaproteobacteria</taxon>
        <taxon>Burkholderiales</taxon>
        <taxon>Oxalobacteraceae</taxon>
        <taxon>Telluria group</taxon>
        <taxon>Massilia</taxon>
    </lineage>
</organism>
<dbReference type="InterPro" id="IPR036890">
    <property type="entry name" value="HATPase_C_sf"/>
</dbReference>
<evidence type="ECO:0000313" key="3">
    <source>
        <dbReference type="EMBL" id="PWF48470.1"/>
    </source>
</evidence>
<keyword evidence="1" id="KW-0812">Transmembrane</keyword>
<dbReference type="SUPFAM" id="SSF55874">
    <property type="entry name" value="ATPase domain of HSP90 chaperone/DNA topoisomerase II/histidine kinase"/>
    <property type="match status" value="1"/>
</dbReference>
<dbReference type="PANTHER" id="PTHR34220:SF7">
    <property type="entry name" value="SENSOR HISTIDINE KINASE YPDA"/>
    <property type="match status" value="1"/>
</dbReference>
<dbReference type="PANTHER" id="PTHR34220">
    <property type="entry name" value="SENSOR HISTIDINE KINASE YPDA"/>
    <property type="match status" value="1"/>
</dbReference>
<evidence type="ECO:0000256" key="1">
    <source>
        <dbReference type="SAM" id="Phobius"/>
    </source>
</evidence>
<accession>A0A2U2HLT9</accession>
<feature type="transmembrane region" description="Helical" evidence="1">
    <location>
        <begin position="91"/>
        <end position="112"/>
    </location>
</feature>
<sequence>MSTNQRRPMPFRFLPRDKLFWFYHAGALLFTGAVTLLTVLLWGKIVAHDIASTLVWGLPYTVAVLGFRWIYRRSAWRTLSMGKRIALAAAYGTVAALLIMLCVSAIVMPLFWNDIAAGHRAHGIAFEPAAYVTQAVVGGALQTQLFVCAWIFIYISFTGNRDVRAGELANLSLQGSLREARLSSLSNQLNPHFLFNSLNNIRFMVYENAQHADAMIVALADILRYSLESTEQLKLSVGREMEIVKRYLAIVNIQMEERLKVTLDVPEGVQALLMPPMVMQMLVENAIKHGIDQMQHGGTLAVTARLRDGQLRLHVANDVAPAAPGGRADTGIGLRNIEQRLQLLYGEQARLSVERQARRFEVLVTLPRELAA</sequence>
<name>A0A2U2HLT9_9BURK</name>
<dbReference type="Pfam" id="PF06580">
    <property type="entry name" value="His_kinase"/>
    <property type="match status" value="1"/>
</dbReference>
<dbReference type="OrthoDB" id="2514702at2"/>
<evidence type="ECO:0000259" key="2">
    <source>
        <dbReference type="Pfam" id="PF06580"/>
    </source>
</evidence>
<dbReference type="GO" id="GO:0016020">
    <property type="term" value="C:membrane"/>
    <property type="evidence" value="ECO:0007669"/>
    <property type="project" value="InterPro"/>
</dbReference>
<gene>
    <name evidence="3" type="ORF">C7C56_011585</name>
</gene>
<feature type="domain" description="Signal transduction histidine kinase internal region" evidence="2">
    <location>
        <begin position="180"/>
        <end position="259"/>
    </location>
</feature>
<evidence type="ECO:0000313" key="4">
    <source>
        <dbReference type="Proteomes" id="UP000241421"/>
    </source>
</evidence>
<dbReference type="Gene3D" id="3.30.565.10">
    <property type="entry name" value="Histidine kinase-like ATPase, C-terminal domain"/>
    <property type="match status" value="1"/>
</dbReference>
<dbReference type="InterPro" id="IPR010559">
    <property type="entry name" value="Sig_transdc_His_kin_internal"/>
</dbReference>
<feature type="transmembrane region" description="Helical" evidence="1">
    <location>
        <begin position="21"/>
        <end position="42"/>
    </location>
</feature>
<dbReference type="AlphaFoldDB" id="A0A2U2HLT9"/>
<dbReference type="EMBL" id="PXWF02000191">
    <property type="protein sequence ID" value="PWF48470.1"/>
    <property type="molecule type" value="Genomic_DNA"/>
</dbReference>
<keyword evidence="1" id="KW-0472">Membrane</keyword>
<keyword evidence="4" id="KW-1185">Reference proteome</keyword>
<feature type="transmembrane region" description="Helical" evidence="1">
    <location>
        <begin position="132"/>
        <end position="155"/>
    </location>
</feature>
<dbReference type="Proteomes" id="UP000241421">
    <property type="component" value="Unassembled WGS sequence"/>
</dbReference>
<dbReference type="InterPro" id="IPR050640">
    <property type="entry name" value="Bact_2-comp_sensor_kinase"/>
</dbReference>
<protein>
    <recommendedName>
        <fullName evidence="2">Signal transduction histidine kinase internal region domain-containing protein</fullName>
    </recommendedName>
</protein>
<proteinExistence type="predicted"/>
<feature type="transmembrane region" description="Helical" evidence="1">
    <location>
        <begin position="54"/>
        <end position="71"/>
    </location>
</feature>
<comment type="caution">
    <text evidence="3">The sequence shown here is derived from an EMBL/GenBank/DDBJ whole genome shotgun (WGS) entry which is preliminary data.</text>
</comment>
<dbReference type="GO" id="GO:0000155">
    <property type="term" value="F:phosphorelay sensor kinase activity"/>
    <property type="evidence" value="ECO:0007669"/>
    <property type="project" value="InterPro"/>
</dbReference>
<reference evidence="3 4" key="1">
    <citation type="submission" date="2018-04" db="EMBL/GenBank/DDBJ databases">
        <title>Massilia violaceinigra sp. nov., a novel purple-pigmented bacterium isolated from Tianshan glacier, Xinjiang, China.</title>
        <authorList>
            <person name="Wang H."/>
        </authorList>
    </citation>
    <scope>NUCLEOTIDE SEQUENCE [LARGE SCALE GENOMIC DNA]</scope>
    <source>
        <strain evidence="3 4">B448-2</strain>
    </source>
</reference>
<keyword evidence="1" id="KW-1133">Transmembrane helix</keyword>